<reference evidence="2" key="1">
    <citation type="submission" date="2016-04" db="EMBL/GenBank/DDBJ databases">
        <title>Cephalotus genome sequencing.</title>
        <authorList>
            <person name="Fukushima K."/>
            <person name="Hasebe M."/>
            <person name="Fang X."/>
        </authorList>
    </citation>
    <scope>NUCLEOTIDE SEQUENCE [LARGE SCALE GENOMIC DNA]</scope>
    <source>
        <strain evidence="2">cv. St1</strain>
    </source>
</reference>
<dbReference type="AlphaFoldDB" id="A0A1Q3ASU1"/>
<dbReference type="Proteomes" id="UP000187406">
    <property type="component" value="Unassembled WGS sequence"/>
</dbReference>
<accession>A0A1Q3ASU1</accession>
<dbReference type="EMBL" id="BDDD01000080">
    <property type="protein sequence ID" value="GAV58779.1"/>
    <property type="molecule type" value="Genomic_DNA"/>
</dbReference>
<evidence type="ECO:0000313" key="2">
    <source>
        <dbReference type="Proteomes" id="UP000187406"/>
    </source>
</evidence>
<gene>
    <name evidence="1" type="ORF">CFOL_v3_02312</name>
</gene>
<organism evidence="1 2">
    <name type="scientific">Cephalotus follicularis</name>
    <name type="common">Albany pitcher plant</name>
    <dbReference type="NCBI Taxonomy" id="3775"/>
    <lineage>
        <taxon>Eukaryota</taxon>
        <taxon>Viridiplantae</taxon>
        <taxon>Streptophyta</taxon>
        <taxon>Embryophyta</taxon>
        <taxon>Tracheophyta</taxon>
        <taxon>Spermatophyta</taxon>
        <taxon>Magnoliopsida</taxon>
        <taxon>eudicotyledons</taxon>
        <taxon>Gunneridae</taxon>
        <taxon>Pentapetalae</taxon>
        <taxon>rosids</taxon>
        <taxon>fabids</taxon>
        <taxon>Oxalidales</taxon>
        <taxon>Cephalotaceae</taxon>
        <taxon>Cephalotus</taxon>
    </lineage>
</organism>
<sequence>MGLEANFYHQLNSSGNSNRGSNMSFESQMAEIQNQKRIVSSQLEEVEKQLQYFVKSPCGINTLSEAELWEKILEESLARTRERRQVLEAIKGNQPISEILPHSQAPSSGIMETSMLNWPPQNITPQIPTMSFNDLNQVEPMRNQYLQPSAEMLPPPQMIFERFGYPAAHAMNYPEHEVNLYMDQYDQDYGQFVHANLPLDRNNNNQWQGRTTTMIEQIQEDDDTIYGSMW</sequence>
<evidence type="ECO:0000313" key="1">
    <source>
        <dbReference type="EMBL" id="GAV58779.1"/>
    </source>
</evidence>
<protein>
    <submittedName>
        <fullName evidence="1">Uncharacterized protein</fullName>
    </submittedName>
</protein>
<comment type="caution">
    <text evidence="1">The sequence shown here is derived from an EMBL/GenBank/DDBJ whole genome shotgun (WGS) entry which is preliminary data.</text>
</comment>
<proteinExistence type="predicted"/>
<name>A0A1Q3ASU1_CEPFO</name>
<dbReference type="InParanoid" id="A0A1Q3ASU1"/>
<keyword evidence="2" id="KW-1185">Reference proteome</keyword>
<dbReference type="OrthoDB" id="1898716at2759"/>